<gene>
    <name evidence="1" type="ORF">H4R21_005982</name>
</gene>
<reference evidence="1" key="1">
    <citation type="submission" date="2022-07" db="EMBL/GenBank/DDBJ databases">
        <title>Phylogenomic reconstructions and comparative analyses of Kickxellomycotina fungi.</title>
        <authorList>
            <person name="Reynolds N.K."/>
            <person name="Stajich J.E."/>
            <person name="Barry K."/>
            <person name="Grigoriev I.V."/>
            <person name="Crous P."/>
            <person name="Smith M.E."/>
        </authorList>
    </citation>
    <scope>NUCLEOTIDE SEQUENCE</scope>
    <source>
        <strain evidence="1">BCRC 34780</strain>
    </source>
</reference>
<protein>
    <submittedName>
        <fullName evidence="1">Uncharacterized protein</fullName>
    </submittedName>
</protein>
<dbReference type="Proteomes" id="UP001140087">
    <property type="component" value="Unassembled WGS sequence"/>
</dbReference>
<feature type="non-terminal residue" evidence="1">
    <location>
        <position position="93"/>
    </location>
</feature>
<evidence type="ECO:0000313" key="1">
    <source>
        <dbReference type="EMBL" id="KAJ2793210.1"/>
    </source>
</evidence>
<organism evidence="1 2">
    <name type="scientific">Coemansia helicoidea</name>
    <dbReference type="NCBI Taxonomy" id="1286919"/>
    <lineage>
        <taxon>Eukaryota</taxon>
        <taxon>Fungi</taxon>
        <taxon>Fungi incertae sedis</taxon>
        <taxon>Zoopagomycota</taxon>
        <taxon>Kickxellomycotina</taxon>
        <taxon>Kickxellomycetes</taxon>
        <taxon>Kickxellales</taxon>
        <taxon>Kickxellaceae</taxon>
        <taxon>Coemansia</taxon>
    </lineage>
</organism>
<keyword evidence="2" id="KW-1185">Reference proteome</keyword>
<sequence>VDHQRQLPDRHGVCVPAARHRHRIAVPLAGRGPGEPVGHRGPAVVCRSQRGHHRRAPGGQRAAGRVRGLAGLRRGQDARRRLEVYRGHCRLRL</sequence>
<proteinExistence type="predicted"/>
<name>A0ACC1KQ29_9FUNG</name>
<comment type="caution">
    <text evidence="1">The sequence shown here is derived from an EMBL/GenBank/DDBJ whole genome shotgun (WGS) entry which is preliminary data.</text>
</comment>
<dbReference type="EMBL" id="JANBUN010002961">
    <property type="protein sequence ID" value="KAJ2793210.1"/>
    <property type="molecule type" value="Genomic_DNA"/>
</dbReference>
<accession>A0ACC1KQ29</accession>
<evidence type="ECO:0000313" key="2">
    <source>
        <dbReference type="Proteomes" id="UP001140087"/>
    </source>
</evidence>
<feature type="non-terminal residue" evidence="1">
    <location>
        <position position="1"/>
    </location>
</feature>